<sequence length="54" mass="5746">MNTMSVPATAFRQAGSVLEITGATTPARWRYGCDVRVETALISEFPALPAACSE</sequence>
<protein>
    <submittedName>
        <fullName evidence="1">Uncharacterized protein</fullName>
    </submittedName>
</protein>
<evidence type="ECO:0000313" key="1">
    <source>
        <dbReference type="EMBL" id="ARQ08232.1"/>
    </source>
</evidence>
<dbReference type="Proteomes" id="UP000194159">
    <property type="component" value="Chromosome"/>
</dbReference>
<proteinExistence type="predicted"/>
<gene>
    <name evidence="1" type="ORF">NXC12_CH00130</name>
</gene>
<evidence type="ECO:0000313" key="2">
    <source>
        <dbReference type="Proteomes" id="UP000194159"/>
    </source>
</evidence>
<organism evidence="1 2">
    <name type="scientific">Rhizobium etli</name>
    <dbReference type="NCBI Taxonomy" id="29449"/>
    <lineage>
        <taxon>Bacteria</taxon>
        <taxon>Pseudomonadati</taxon>
        <taxon>Pseudomonadota</taxon>
        <taxon>Alphaproteobacteria</taxon>
        <taxon>Hyphomicrobiales</taxon>
        <taxon>Rhizobiaceae</taxon>
        <taxon>Rhizobium/Agrobacterium group</taxon>
        <taxon>Rhizobium</taxon>
    </lineage>
</organism>
<dbReference type="AlphaFoldDB" id="A0AAN1EI28"/>
<reference evidence="1 2" key="1">
    <citation type="submission" date="2017-04" db="EMBL/GenBank/DDBJ databases">
        <title>Complete genome sequences of Rhizobium genomic linages associated to common bean (phaseolus vulgaris).</title>
        <authorList>
            <person name="Santamaria R.I."/>
            <person name="Bustos P."/>
            <person name="Perez-Carrascal O."/>
            <person name="Martinez-Flores I."/>
            <person name="Juarez S."/>
            <person name="Lozano L."/>
            <person name="Miranda F."/>
            <person name="Vinuesa P."/>
            <person name="Martinez-Romero E."/>
            <person name="Cevallos M.A."/>
            <person name="Romero D."/>
            <person name="Davila G."/>
            <person name="Gonzalez V."/>
        </authorList>
    </citation>
    <scope>NUCLEOTIDE SEQUENCE [LARGE SCALE GENOMIC DNA]</scope>
    <source>
        <strain evidence="1 2">NXC12</strain>
    </source>
</reference>
<name>A0AAN1EI28_RHIET</name>
<dbReference type="EMBL" id="CP020906">
    <property type="protein sequence ID" value="ARQ08232.1"/>
    <property type="molecule type" value="Genomic_DNA"/>
</dbReference>
<accession>A0AAN1EI28</accession>